<evidence type="ECO:0000256" key="5">
    <source>
        <dbReference type="ARBA" id="ARBA00022840"/>
    </source>
</evidence>
<feature type="binding site" evidence="6">
    <location>
        <position position="443"/>
    </location>
    <ligand>
        <name>ATP</name>
        <dbReference type="ChEBI" id="CHEBI:30616"/>
    </ligand>
</feature>
<dbReference type="InterPro" id="IPR017441">
    <property type="entry name" value="Protein_kinase_ATP_BS"/>
</dbReference>
<feature type="compositionally biased region" description="Low complexity" evidence="7">
    <location>
        <begin position="745"/>
        <end position="759"/>
    </location>
</feature>
<feature type="compositionally biased region" description="Basic and acidic residues" evidence="7">
    <location>
        <begin position="590"/>
        <end position="600"/>
    </location>
</feature>
<evidence type="ECO:0000256" key="4">
    <source>
        <dbReference type="ARBA" id="ARBA00022777"/>
    </source>
</evidence>
<dbReference type="InterPro" id="IPR000719">
    <property type="entry name" value="Prot_kinase_dom"/>
</dbReference>
<feature type="compositionally biased region" description="Polar residues" evidence="7">
    <location>
        <begin position="39"/>
        <end position="57"/>
    </location>
</feature>
<dbReference type="PROSITE" id="PS50011">
    <property type="entry name" value="PROTEIN_KINASE_DOM"/>
    <property type="match status" value="1"/>
</dbReference>
<feature type="compositionally biased region" description="Low complexity" evidence="7">
    <location>
        <begin position="79"/>
        <end position="88"/>
    </location>
</feature>
<dbReference type="PROSITE" id="PS00107">
    <property type="entry name" value="PROTEIN_KINASE_ATP"/>
    <property type="match status" value="1"/>
</dbReference>
<keyword evidence="4 10" id="KW-0418">Kinase</keyword>
<dbReference type="InterPro" id="IPR050205">
    <property type="entry name" value="CDPK_Ser/Thr_kinases"/>
</dbReference>
<protein>
    <submittedName>
        <fullName evidence="10">Calcium-dependent protein kinase 2 (PfCDPK2)</fullName>
    </submittedName>
</protein>
<organism evidence="10 11">
    <name type="scientific">Durusdinium trenchii</name>
    <dbReference type="NCBI Taxonomy" id="1381693"/>
    <lineage>
        <taxon>Eukaryota</taxon>
        <taxon>Sar</taxon>
        <taxon>Alveolata</taxon>
        <taxon>Dinophyceae</taxon>
        <taxon>Suessiales</taxon>
        <taxon>Symbiodiniaceae</taxon>
        <taxon>Durusdinium</taxon>
    </lineage>
</organism>
<comment type="caution">
    <text evidence="10">The sequence shown here is derived from an EMBL/GenBank/DDBJ whole genome shotgun (WGS) entry which is preliminary data.</text>
</comment>
<keyword evidence="5 6" id="KW-0067">ATP-binding</keyword>
<keyword evidence="2" id="KW-0808">Transferase</keyword>
<dbReference type="PANTHER" id="PTHR24349">
    <property type="entry name" value="SERINE/THREONINE-PROTEIN KINASE"/>
    <property type="match status" value="1"/>
</dbReference>
<evidence type="ECO:0000256" key="6">
    <source>
        <dbReference type="PROSITE-ProRule" id="PRU10141"/>
    </source>
</evidence>
<keyword evidence="1" id="KW-0723">Serine/threonine-protein kinase</keyword>
<dbReference type="Proteomes" id="UP001642464">
    <property type="component" value="Unassembled WGS sequence"/>
</dbReference>
<feature type="compositionally biased region" description="Polar residues" evidence="7">
    <location>
        <begin position="779"/>
        <end position="788"/>
    </location>
</feature>
<reference evidence="10 11" key="1">
    <citation type="submission" date="2024-02" db="EMBL/GenBank/DDBJ databases">
        <authorList>
            <person name="Chen Y."/>
            <person name="Shah S."/>
            <person name="Dougan E. K."/>
            <person name="Thang M."/>
            <person name="Chan C."/>
        </authorList>
    </citation>
    <scope>NUCLEOTIDE SEQUENCE [LARGE SCALE GENOMIC DNA]</scope>
</reference>
<evidence type="ECO:0000256" key="2">
    <source>
        <dbReference type="ARBA" id="ARBA00022679"/>
    </source>
</evidence>
<evidence type="ECO:0000256" key="3">
    <source>
        <dbReference type="ARBA" id="ARBA00022741"/>
    </source>
</evidence>
<dbReference type="EMBL" id="CAXAMM010012662">
    <property type="protein sequence ID" value="CAK9029485.1"/>
    <property type="molecule type" value="Genomic_DNA"/>
</dbReference>
<dbReference type="SMART" id="SM00233">
    <property type="entry name" value="PH"/>
    <property type="match status" value="1"/>
</dbReference>
<dbReference type="Gene3D" id="2.30.29.30">
    <property type="entry name" value="Pleckstrin-homology domain (PH domain)/Phosphotyrosine-binding domain (PTB)"/>
    <property type="match status" value="1"/>
</dbReference>
<dbReference type="SUPFAM" id="SSF50729">
    <property type="entry name" value="PH domain-like"/>
    <property type="match status" value="1"/>
</dbReference>
<gene>
    <name evidence="10" type="ORF">SCF082_LOCUS18810</name>
</gene>
<accession>A0ABP0KRL7</accession>
<evidence type="ECO:0000256" key="1">
    <source>
        <dbReference type="ARBA" id="ARBA00022527"/>
    </source>
</evidence>
<feature type="region of interest" description="Disordered" evidence="7">
    <location>
        <begin position="744"/>
        <end position="827"/>
    </location>
</feature>
<feature type="region of interest" description="Disordered" evidence="7">
    <location>
        <begin position="589"/>
        <end position="621"/>
    </location>
</feature>
<keyword evidence="11" id="KW-1185">Reference proteome</keyword>
<dbReference type="InterPro" id="IPR011009">
    <property type="entry name" value="Kinase-like_dom_sf"/>
</dbReference>
<dbReference type="Pfam" id="PF00069">
    <property type="entry name" value="Pkinase"/>
    <property type="match status" value="2"/>
</dbReference>
<evidence type="ECO:0000313" key="11">
    <source>
        <dbReference type="Proteomes" id="UP001642464"/>
    </source>
</evidence>
<dbReference type="InterPro" id="IPR001849">
    <property type="entry name" value="PH_domain"/>
</dbReference>
<feature type="compositionally biased region" description="Basic and acidic residues" evidence="7">
    <location>
        <begin position="19"/>
        <end position="28"/>
    </location>
</feature>
<dbReference type="InterPro" id="IPR011993">
    <property type="entry name" value="PH-like_dom_sf"/>
</dbReference>
<dbReference type="GO" id="GO:0016301">
    <property type="term" value="F:kinase activity"/>
    <property type="evidence" value="ECO:0007669"/>
    <property type="project" value="UniProtKB-KW"/>
</dbReference>
<sequence>MAEGGWGQYEDIEAEDLLEAEREREAALRKGGKKDKNKSGPTQASEGGTQGASSHQGDVSARFENEKKGKEEDARESTETVAVKATETAAEEADVLKPCEAEEETESKGTAPAMGDDPPPSSSLDGERQTSTNGVLSDLEEPSLLELAPPGGLPHILSETQLASQLEPEGGSSYLRENGTGALQLDVAVSTVCPNYGSLEAAHQRVFDSGLTFSEAKGQIWKLRKRGYLLKRGFRYRKRWLKRYVMLSGRMLKYYEHQPKDDHEMVNARDVLELTKNTVVEAVPNGLDGTKFGFHVIPPGALERYRASQAERGMTVTGAGSGEGAQTVSRGTSGAAGGWGLASWFGGKNASLEGEGEDSHEATGRNRYSVWRFQARNEREKQSWMAVIQKAITLIRRVEVAPTLSGVGSVHYHYKMDQVVGRGQFGNVYAAVATMTGQEYAIKVIDKERRVKTKEDALVLRAEIKIMRRITRELDHTNICKLFQAYEDSFMVYLVMERLDGGDLVEHIAEFVPTYTEAVVADIVRQVAGALVEIHRAGIVLCDLRPENLLFKSADSSVVKVVEFGRAVMKGGSSSSSSSIARLGRAARRMPSDRDLRGPDGEAATFTPGVSGRRRSSRHGSIASGRALSPYLAPEVVSTGWQTPACDVWALGAVLFTLLVGYPPFSGKRQGDLFKSISRGLQADNLNKEDWKDVSPGARLLIGSMLRSEPDVRVDAAAILEDDWVLDPPGTPLTQAHARIRRIFSSRSSAKGGAGSSARSPRRKKVLTPPPRRVAEAGNASNATQPGQGSKPVSGLRQNWSASDLRSSGGSSRDISSPDGLGDTRNMANGAATVTGIKPSMSTFFQLLNEGNGTLDADRRAEVLALDVRAQRIRSSHNRVSSGAAADPDGLYLEEDNFVDEDSQATFAPAGRFLNDLEGQMRRVREAEREKLASMQEPRPGDDDFVEAPGLANSASSA</sequence>
<evidence type="ECO:0000259" key="9">
    <source>
        <dbReference type="PROSITE" id="PS50011"/>
    </source>
</evidence>
<proteinExistence type="predicted"/>
<feature type="domain" description="PH" evidence="8">
    <location>
        <begin position="222"/>
        <end position="393"/>
    </location>
</feature>
<dbReference type="PROSITE" id="PS50003">
    <property type="entry name" value="PH_DOMAIN"/>
    <property type="match status" value="1"/>
</dbReference>
<feature type="domain" description="Protein kinase" evidence="9">
    <location>
        <begin position="414"/>
        <end position="725"/>
    </location>
</feature>
<dbReference type="Gene3D" id="3.30.200.20">
    <property type="entry name" value="Phosphorylase Kinase, domain 1"/>
    <property type="match status" value="1"/>
</dbReference>
<dbReference type="SUPFAM" id="SSF56112">
    <property type="entry name" value="Protein kinase-like (PK-like)"/>
    <property type="match status" value="1"/>
</dbReference>
<feature type="region of interest" description="Disordered" evidence="7">
    <location>
        <begin position="1"/>
        <end position="152"/>
    </location>
</feature>
<feature type="compositionally biased region" description="Basic and acidic residues" evidence="7">
    <location>
        <begin position="61"/>
        <end position="78"/>
    </location>
</feature>
<dbReference type="CDD" id="cd00821">
    <property type="entry name" value="PH"/>
    <property type="match status" value="1"/>
</dbReference>
<evidence type="ECO:0000313" key="10">
    <source>
        <dbReference type="EMBL" id="CAK9029485.1"/>
    </source>
</evidence>
<evidence type="ECO:0000259" key="8">
    <source>
        <dbReference type="PROSITE" id="PS50003"/>
    </source>
</evidence>
<keyword evidence="3 6" id="KW-0547">Nucleotide-binding</keyword>
<evidence type="ECO:0000256" key="7">
    <source>
        <dbReference type="SAM" id="MobiDB-lite"/>
    </source>
</evidence>
<dbReference type="Gene3D" id="1.10.510.10">
    <property type="entry name" value="Transferase(Phosphotransferase) domain 1"/>
    <property type="match status" value="1"/>
</dbReference>
<feature type="region of interest" description="Disordered" evidence="7">
    <location>
        <begin position="926"/>
        <end position="958"/>
    </location>
</feature>
<feature type="compositionally biased region" description="Low complexity" evidence="7">
    <location>
        <begin position="801"/>
        <end position="820"/>
    </location>
</feature>
<feature type="non-terminal residue" evidence="10">
    <location>
        <position position="958"/>
    </location>
</feature>
<name>A0ABP0KRL7_9DINO</name>